<reference evidence="1 2" key="1">
    <citation type="journal article" date="2016" name="Front. Microbiol.">
        <title>Comprehensive Phylogenetic Analysis of Bovine Non-aureus Staphylococci Species Based on Whole-Genome Sequencing.</title>
        <authorList>
            <person name="Naushad S."/>
            <person name="Barkema H.W."/>
            <person name="Luby C."/>
            <person name="Condas L.A."/>
            <person name="Nobrega D.B."/>
            <person name="Carson D.A."/>
            <person name="De Buck J."/>
        </authorList>
    </citation>
    <scope>NUCLEOTIDE SEQUENCE [LARGE SCALE GENOMIC DNA]</scope>
    <source>
        <strain evidence="1 2">SNUC 5336</strain>
    </source>
</reference>
<proteinExistence type="predicted"/>
<comment type="caution">
    <text evidence="1">The sequence shown here is derived from an EMBL/GenBank/DDBJ whole genome shotgun (WGS) entry which is preliminary data.</text>
</comment>
<name>A0A974QP84_STAHO</name>
<dbReference type="Proteomes" id="UP000241540">
    <property type="component" value="Unassembled WGS sequence"/>
</dbReference>
<evidence type="ECO:0008006" key="3">
    <source>
        <dbReference type="Google" id="ProtNLM"/>
    </source>
</evidence>
<evidence type="ECO:0000313" key="1">
    <source>
        <dbReference type="EMBL" id="PTK32234.1"/>
    </source>
</evidence>
<dbReference type="RefSeq" id="WP_049417241.1">
    <property type="nucleotide sequence ID" value="NZ_FBVK01000001.1"/>
</dbReference>
<protein>
    <recommendedName>
        <fullName evidence="3">Replicative helicase inhibitor G39P N-terminal domain-containing protein</fullName>
    </recommendedName>
</protein>
<sequence>MSMTKQQAFEIIDKVRRIYNMEFDTPKLETWIDVLSENGDYEPTLKTVKNYINSGNSYPPNLPKIMRKAPKKLEYEEEPEDVKEHHWKMKNDPEYVAARKKLLDEFKEQLRKFEVNSYE</sequence>
<evidence type="ECO:0000313" key="2">
    <source>
        <dbReference type="Proteomes" id="UP000241540"/>
    </source>
</evidence>
<accession>A0A974QP84</accession>
<dbReference type="Gene3D" id="1.10.8.200">
    <property type="entry name" value="Replisome organizer (g39p helicase loader/inhibitor protein)"/>
    <property type="match status" value="1"/>
</dbReference>
<organism evidence="1 2">
    <name type="scientific">Staphylococcus hominis</name>
    <dbReference type="NCBI Taxonomy" id="1290"/>
    <lineage>
        <taxon>Bacteria</taxon>
        <taxon>Bacillati</taxon>
        <taxon>Bacillota</taxon>
        <taxon>Bacilli</taxon>
        <taxon>Bacillales</taxon>
        <taxon>Staphylococcaceae</taxon>
        <taxon>Staphylococcus</taxon>
    </lineage>
</organism>
<gene>
    <name evidence="1" type="ORF">BUZ51_00185</name>
</gene>
<dbReference type="AlphaFoldDB" id="A0A974QP84"/>
<dbReference type="EMBL" id="PZHX01000001">
    <property type="protein sequence ID" value="PTK32234.1"/>
    <property type="molecule type" value="Genomic_DNA"/>
</dbReference>